<proteinExistence type="predicted"/>
<evidence type="ECO:0000313" key="4">
    <source>
        <dbReference type="EMBL" id="MBC2409963.1"/>
    </source>
</evidence>
<dbReference type="Proteomes" id="UP000534677">
    <property type="component" value="Unassembled WGS sequence"/>
</dbReference>
<comment type="caution">
    <text evidence="4">The sequence shown here is derived from an EMBL/GenBank/DDBJ whole genome shotgun (WGS) entry which is preliminary data.</text>
</comment>
<dbReference type="PROSITE" id="PS00867">
    <property type="entry name" value="CPSASE_2"/>
    <property type="match status" value="1"/>
</dbReference>
<organism evidence="4 5">
    <name type="scientific">Pseudomonas cremoris</name>
    <dbReference type="NCBI Taxonomy" id="2724178"/>
    <lineage>
        <taxon>Bacteria</taxon>
        <taxon>Pseudomonadati</taxon>
        <taxon>Pseudomonadota</taxon>
        <taxon>Gammaproteobacteria</taxon>
        <taxon>Pseudomonadales</taxon>
        <taxon>Pseudomonadaceae</taxon>
        <taxon>Pseudomonas</taxon>
    </lineage>
</organism>
<evidence type="ECO:0000256" key="1">
    <source>
        <dbReference type="PROSITE-ProRule" id="PRU00409"/>
    </source>
</evidence>
<dbReference type="Gene3D" id="3.30.470.20">
    <property type="entry name" value="ATP-grasp fold, B domain"/>
    <property type="match status" value="1"/>
</dbReference>
<dbReference type="GO" id="GO:0005524">
    <property type="term" value="F:ATP binding"/>
    <property type="evidence" value="ECO:0007669"/>
    <property type="project" value="UniProtKB-UniRule"/>
</dbReference>
<feature type="domain" description="ATP-grasp" evidence="2">
    <location>
        <begin position="119"/>
        <end position="295"/>
    </location>
</feature>
<dbReference type="InterPro" id="IPR011761">
    <property type="entry name" value="ATP-grasp"/>
</dbReference>
<dbReference type="SUPFAM" id="SSF56059">
    <property type="entry name" value="Glutathione synthetase ATP-binding domain-like"/>
    <property type="match status" value="1"/>
</dbReference>
<keyword evidence="1" id="KW-0547">Nucleotide-binding</keyword>
<dbReference type="AlphaFoldDB" id="A0A7X1ASJ3"/>
<dbReference type="PROSITE" id="PS50975">
    <property type="entry name" value="ATP_GRASP"/>
    <property type="match status" value="1"/>
</dbReference>
<dbReference type="Pfam" id="PF15632">
    <property type="entry name" value="ATPgrasp_Ter"/>
    <property type="match status" value="1"/>
</dbReference>
<dbReference type="Pfam" id="PF21360">
    <property type="entry name" value="PylC-like_N"/>
    <property type="match status" value="1"/>
</dbReference>
<protein>
    <submittedName>
        <fullName evidence="4">Carbamoyl-phosphate synthase subunit L</fullName>
    </submittedName>
</protein>
<keyword evidence="1" id="KW-0067">ATP-binding</keyword>
<reference evidence="5 6" key="1">
    <citation type="submission" date="2020-04" db="EMBL/GenBank/DDBJ databases">
        <title>Pseudomonas crami sp. nov., a novel proteolytic bacterial species isolated from cream.</title>
        <authorList>
            <person name="Hofmann K."/>
            <person name="Woller A."/>
            <person name="Huptas C."/>
            <person name="Wenning M."/>
            <person name="Scherer S."/>
            <person name="Doll E.V."/>
        </authorList>
    </citation>
    <scope>NUCLEOTIDE SEQUENCE [LARGE SCALE GENOMIC DNA]</scope>
    <source>
        <strain evidence="3 6">WS 5096</strain>
        <strain evidence="4 5">WS 5106</strain>
    </source>
</reference>
<accession>A0A7X1ASJ3</accession>
<sequence length="325" mass="36600">MKTVMVTGVGAIMGYGLLKSLRASIPDLTLIGTDIYEDAVGRAWCDAFEQAPLTSSPQYEEWLLTTIERHQVNLLIPGIEQDVHWLSDHRSQLEALNCKTVINNKKLIDLSRDKWAMHQELEAIDDTSRIPSSLTGTFDSLSKLYGLPFLLKPRSSYASKGLIWVEKNVDFERSSENLGQPLMAQPIIGTNDQEYTVAVFGDGKGGICASITFQRNLAADGSTSKARVRHVESLNLAVSRLCKHFKPVGPTNLQFRLDKNDVWKLLEINPRISSTSSMRTAFGYNEAAMCVEFYLQNKMPVQPIIRNGFAIRYIEDHVIYDRDHF</sequence>
<dbReference type="RefSeq" id="WP_185708758.1">
    <property type="nucleotide sequence ID" value="NZ_JAAXCY010000014.1"/>
</dbReference>
<dbReference type="EMBL" id="JAAXCY010000014">
    <property type="protein sequence ID" value="MBC2409963.1"/>
    <property type="molecule type" value="Genomic_DNA"/>
</dbReference>
<keyword evidence="6" id="KW-1185">Reference proteome</keyword>
<dbReference type="InterPro" id="IPR048764">
    <property type="entry name" value="PylC_N"/>
</dbReference>
<evidence type="ECO:0000313" key="6">
    <source>
        <dbReference type="Proteomes" id="UP000534677"/>
    </source>
</evidence>
<dbReference type="Proteomes" id="UP000520513">
    <property type="component" value="Unassembled WGS sequence"/>
</dbReference>
<evidence type="ECO:0000313" key="5">
    <source>
        <dbReference type="Proteomes" id="UP000520513"/>
    </source>
</evidence>
<dbReference type="InterPro" id="IPR005479">
    <property type="entry name" value="CPAse_ATP-bd"/>
</dbReference>
<evidence type="ECO:0000259" key="2">
    <source>
        <dbReference type="PROSITE" id="PS50975"/>
    </source>
</evidence>
<name>A0A7X1ASJ3_9PSED</name>
<evidence type="ECO:0000313" key="3">
    <source>
        <dbReference type="EMBL" id="MBC2382890.1"/>
    </source>
</evidence>
<dbReference type="GO" id="GO:0046872">
    <property type="term" value="F:metal ion binding"/>
    <property type="evidence" value="ECO:0007669"/>
    <property type="project" value="InterPro"/>
</dbReference>
<dbReference type="Gene3D" id="3.40.50.20">
    <property type="match status" value="1"/>
</dbReference>
<dbReference type="EMBL" id="JAAXCZ010000009">
    <property type="protein sequence ID" value="MBC2382890.1"/>
    <property type="molecule type" value="Genomic_DNA"/>
</dbReference>
<gene>
    <name evidence="3" type="ORF">HF209_18265</name>
    <name evidence="4" type="ORF">HF257_28480</name>
</gene>
<dbReference type="NCBIfam" id="NF009402">
    <property type="entry name" value="PRK12767.1-1"/>
    <property type="match status" value="1"/>
</dbReference>